<dbReference type="EMBL" id="BART01016820">
    <property type="protein sequence ID" value="GAG86603.1"/>
    <property type="molecule type" value="Genomic_DNA"/>
</dbReference>
<name>X1BR13_9ZZZZ</name>
<evidence type="ECO:0000313" key="2">
    <source>
        <dbReference type="EMBL" id="GAG86603.1"/>
    </source>
</evidence>
<organism evidence="2">
    <name type="scientific">marine sediment metagenome</name>
    <dbReference type="NCBI Taxonomy" id="412755"/>
    <lineage>
        <taxon>unclassified sequences</taxon>
        <taxon>metagenomes</taxon>
        <taxon>ecological metagenomes</taxon>
    </lineage>
</organism>
<protein>
    <submittedName>
        <fullName evidence="2">Uncharacterized protein</fullName>
    </submittedName>
</protein>
<feature type="non-terminal residue" evidence="2">
    <location>
        <position position="1"/>
    </location>
</feature>
<feature type="region of interest" description="Disordered" evidence="1">
    <location>
        <begin position="1"/>
        <end position="38"/>
    </location>
</feature>
<proteinExistence type="predicted"/>
<comment type="caution">
    <text evidence="2">The sequence shown here is derived from an EMBL/GenBank/DDBJ whole genome shotgun (WGS) entry which is preliminary data.</text>
</comment>
<dbReference type="AlphaFoldDB" id="X1BR13"/>
<gene>
    <name evidence="2" type="ORF">S01H4_32230</name>
</gene>
<accession>X1BR13</accession>
<evidence type="ECO:0000256" key="1">
    <source>
        <dbReference type="SAM" id="MobiDB-lite"/>
    </source>
</evidence>
<sequence length="78" mass="9238">DYTRKMPCPNRFPLGKKEDWRDPSRYENKKNRKFPQCPSGEEGEVEMLVKETGIWTTIRCPVCEYSEFWSVGDGDELF</sequence>
<feature type="compositionally biased region" description="Basic and acidic residues" evidence="1">
    <location>
        <begin position="15"/>
        <end position="29"/>
    </location>
</feature>
<reference evidence="2" key="1">
    <citation type="journal article" date="2014" name="Front. Microbiol.">
        <title>High frequency of phylogenetically diverse reductive dehalogenase-homologous genes in deep subseafloor sedimentary metagenomes.</title>
        <authorList>
            <person name="Kawai M."/>
            <person name="Futagami T."/>
            <person name="Toyoda A."/>
            <person name="Takaki Y."/>
            <person name="Nishi S."/>
            <person name="Hori S."/>
            <person name="Arai W."/>
            <person name="Tsubouchi T."/>
            <person name="Morono Y."/>
            <person name="Uchiyama I."/>
            <person name="Ito T."/>
            <person name="Fujiyama A."/>
            <person name="Inagaki F."/>
            <person name="Takami H."/>
        </authorList>
    </citation>
    <scope>NUCLEOTIDE SEQUENCE</scope>
    <source>
        <strain evidence="2">Expedition CK06-06</strain>
    </source>
</reference>